<evidence type="ECO:0000256" key="19">
    <source>
        <dbReference type="ARBA" id="ARBA00023329"/>
    </source>
</evidence>
<dbReference type="InterPro" id="IPR036322">
    <property type="entry name" value="WD40_repeat_dom_sf"/>
</dbReference>
<evidence type="ECO:0000256" key="9">
    <source>
        <dbReference type="ARBA" id="ARBA00022737"/>
    </source>
</evidence>
<evidence type="ECO:0000256" key="14">
    <source>
        <dbReference type="ARBA" id="ARBA00023121"/>
    </source>
</evidence>
<feature type="compositionally biased region" description="Basic residues" evidence="22">
    <location>
        <begin position="1104"/>
        <end position="1116"/>
    </location>
</feature>
<dbReference type="InterPro" id="IPR030225">
    <property type="entry name" value="SCAP"/>
</dbReference>
<dbReference type="SUPFAM" id="SSF50978">
    <property type="entry name" value="WD40 repeat-like"/>
    <property type="match status" value="1"/>
</dbReference>
<keyword evidence="8 23" id="KW-0812">Transmembrane</keyword>
<feature type="region of interest" description="Disordered" evidence="22">
    <location>
        <begin position="1096"/>
        <end position="1126"/>
    </location>
</feature>
<evidence type="ECO:0000259" key="24">
    <source>
        <dbReference type="PROSITE" id="PS50156"/>
    </source>
</evidence>
<protein>
    <recommendedName>
        <fullName evidence="5">Sterol regulatory element-binding protein cleavage-activating protein</fullName>
    </recommendedName>
</protein>
<keyword evidence="15 23" id="KW-0472">Membrane</keyword>
<evidence type="ECO:0000256" key="10">
    <source>
        <dbReference type="ARBA" id="ARBA00022824"/>
    </source>
</evidence>
<evidence type="ECO:0000256" key="16">
    <source>
        <dbReference type="ARBA" id="ARBA00023166"/>
    </source>
</evidence>
<keyword evidence="14" id="KW-0446">Lipid-binding</keyword>
<evidence type="ECO:0000256" key="20">
    <source>
        <dbReference type="ARBA" id="ARBA00045958"/>
    </source>
</evidence>
<feature type="repeat" description="WD" evidence="21">
    <location>
        <begin position="662"/>
        <end position="702"/>
    </location>
</feature>
<keyword evidence="18" id="KW-0753">Steroid metabolism</keyword>
<evidence type="ECO:0000313" key="26">
    <source>
        <dbReference type="Proteomes" id="UP001175261"/>
    </source>
</evidence>
<evidence type="ECO:0000313" key="25">
    <source>
        <dbReference type="EMBL" id="KAK0392183.1"/>
    </source>
</evidence>
<evidence type="ECO:0000256" key="4">
    <source>
        <dbReference type="ARBA" id="ARBA00007410"/>
    </source>
</evidence>
<dbReference type="GO" id="GO:0012507">
    <property type="term" value="C:ER to Golgi transport vesicle membrane"/>
    <property type="evidence" value="ECO:0007669"/>
    <property type="project" value="UniProtKB-SubCell"/>
</dbReference>
<dbReference type="Proteomes" id="UP001175261">
    <property type="component" value="Unassembled WGS sequence"/>
</dbReference>
<evidence type="ECO:0000256" key="1">
    <source>
        <dbReference type="ARBA" id="ARBA00004477"/>
    </source>
</evidence>
<dbReference type="InterPro" id="IPR019775">
    <property type="entry name" value="WD40_repeat_CS"/>
</dbReference>
<evidence type="ECO:0000256" key="7">
    <source>
        <dbReference type="ARBA" id="ARBA00022574"/>
    </source>
</evidence>
<evidence type="ECO:0000256" key="18">
    <source>
        <dbReference type="ARBA" id="ARBA00023221"/>
    </source>
</evidence>
<evidence type="ECO:0000256" key="5">
    <source>
        <dbReference type="ARBA" id="ARBA00019541"/>
    </source>
</evidence>
<dbReference type="GO" id="GO:0008203">
    <property type="term" value="P:cholesterol metabolic process"/>
    <property type="evidence" value="ECO:0007669"/>
    <property type="project" value="UniProtKB-KW"/>
</dbReference>
<evidence type="ECO:0000256" key="17">
    <source>
        <dbReference type="ARBA" id="ARBA00023180"/>
    </source>
</evidence>
<keyword evidence="6" id="KW-0153">Cholesterol metabolism</keyword>
<feature type="transmembrane region" description="Helical" evidence="23">
    <location>
        <begin position="288"/>
        <end position="306"/>
    </location>
</feature>
<dbReference type="GO" id="GO:0000139">
    <property type="term" value="C:Golgi membrane"/>
    <property type="evidence" value="ECO:0007669"/>
    <property type="project" value="UniProtKB-SubCell"/>
</dbReference>
<evidence type="ECO:0000256" key="3">
    <source>
        <dbReference type="ARBA" id="ARBA00004653"/>
    </source>
</evidence>
<keyword evidence="13" id="KW-0443">Lipid metabolism</keyword>
<dbReference type="Gene3D" id="2.130.10.10">
    <property type="entry name" value="YVTN repeat-like/Quinoprotein amine dehydrogenase"/>
    <property type="match status" value="1"/>
</dbReference>
<dbReference type="InterPro" id="IPR053958">
    <property type="entry name" value="HMGCR/SNAP/NPC1-like_SSD"/>
</dbReference>
<dbReference type="SUPFAM" id="SSF82866">
    <property type="entry name" value="Multidrug efflux transporter AcrB transmembrane domain"/>
    <property type="match status" value="1"/>
</dbReference>
<dbReference type="InterPro" id="IPR015943">
    <property type="entry name" value="WD40/YVTN_repeat-like_dom_sf"/>
</dbReference>
<name>A0AA39GRE8_SARSR</name>
<keyword evidence="7 21" id="KW-0853">WD repeat</keyword>
<evidence type="ECO:0000256" key="21">
    <source>
        <dbReference type="PROSITE-ProRule" id="PRU00221"/>
    </source>
</evidence>
<evidence type="ECO:0000256" key="13">
    <source>
        <dbReference type="ARBA" id="ARBA00023098"/>
    </source>
</evidence>
<keyword evidence="9" id="KW-0677">Repeat</keyword>
<comment type="function">
    <text evidence="20">Escort protein required for cholesterol as well as lipid homeostasis. Regulates export of the SCAP-SREBP complex from the endoplasmic reticulum to the Golgi upon low cholesterol, thereby regulating the processing of sterol regulatory element-binding proteins (SREBPs) SREBF1/SREBP1 and SREBF2/SREBP2. At high sterol concentrations, formation of a ternary complex with INSIG (INSIG1 or INSIG2) leads to mask the ER export signal in SCAP, promoting retention of the complex in the endoplasmic reticulum. Low sterol concentrations trigger release of INSIG, a conformational change in the SSD domain of SCAP, unmasking of the ER export signal, promoting recruitment into COPII-coated vesicles and transport of the SCAP-SREBP to the Golgi: in the Golgi, SREBPs are then processed, releasing the transcription factor fragment of SREBPs from the membrane, its import into the nucleus and up-regulation of LDLR, INSIG1 and the mevalonate pathway. Binds cholesterol via its SSD domain.</text>
</comment>
<feature type="transmembrane region" description="Helical" evidence="23">
    <location>
        <begin position="415"/>
        <end position="443"/>
    </location>
</feature>
<keyword evidence="17" id="KW-0325">Glycoprotein</keyword>
<dbReference type="PROSITE" id="PS50156">
    <property type="entry name" value="SSD"/>
    <property type="match status" value="1"/>
</dbReference>
<dbReference type="GO" id="GO:0032933">
    <property type="term" value="P:SREBP signaling pathway"/>
    <property type="evidence" value="ECO:0007669"/>
    <property type="project" value="InterPro"/>
</dbReference>
<sequence>MIWYLLYPLRGTTEAPVLSPTHPLRTVLTRYGRYAARHVVTTLLISVAVAAVLIYPIPFLFTNDFINGASNLPHHVWTAAQPLPYSIELEPDVIMRSVWLHGSYMEALNSDLLEAAVDVQDALLGVTEDFDPVGVRSSDAIGDGVEADLSPSQRDSLHVTNGLTNQSWFFHSPLQYWSSSKDRILRDGDILATVNKQKNLSTSAGMTLRHSIVFSGKHFEDRQLRAADALVITLLHLRDSPVGRQWERKARLLDAKLRDQWDIYHPDSQAPASQLYEFQFRPISLQDSISLALAYGLTLGYFFVSLSKLRAVKSKVGLMVTVVAQVTFSVMSSFTICAVFNMDLSRIPRAAYPLAILSMSLENVFRLINAVILTPAQDSTSNRIGYAWGETAPIAMASTLQNIVMLLGLSRLVSYGVSAFCIFAAVAIVFDFFYLSTFFLSVLSVDVRRLELSDALDKAALQQTHMSNSTNRERLNMVDRVLQGKITLSTRIAGSIVTIGFVLIAQWHFFDDESMLQTITRLCRGNAHVTKQAWARKSTLQELHQVRSPTSWLRMQDHETAEEVIKIIKPTAYSYVAQVYEPIVLVLKHSDRTPRGRQSALLPAAYDFVNHELSRAIVIIVVVLAAIRLLTSFLLRDEEEHSALQAEAEAEHDSLLSAKTLAGGHALDIAMLSTSSDGHVVSVGLDRLIRVWNVRNNPKSYIVVDGRLTKRELFPVLAIAVDESSEWLAILSVSQVDFWNLQDRAWGKPVQIDSQCRRVEVFYLSSKGSGKSPNAIIVWRNGALMETTWAAEESVAEVPISTTHLTAAQVYVDCDETTSKTTIVASTKDGQIYQASNNQNGWTVQLLTHIDCNNHDGIHQLKVLPTLHALVVAFSSHVHIVCLDHGDLLYTFATESMVPRSLRCIVLGSRSTVPEESALSSVRLCFTDRSSGDCVMQTYTPHDDSETIVPFVGDSVAAMEQDGQSKTLKFEKRIANPGAWELLCDGSAIGVRSRIKGHGKRSNSGCDGAKGIRHRFPQQSKEPRSREAEYWEMWTESMSHKTDAADARPLVRWEDGLGQLIVPGIGPRVTVGLTSVAFGFGNVIKLVTIGGQQRFEASNDGMSRGHRQSAGRRRKSGGLGRTRSGS</sequence>
<evidence type="ECO:0000256" key="23">
    <source>
        <dbReference type="SAM" id="Phobius"/>
    </source>
</evidence>
<evidence type="ECO:0000256" key="2">
    <source>
        <dbReference type="ARBA" id="ARBA00004557"/>
    </source>
</evidence>
<feature type="transmembrane region" description="Helical" evidence="23">
    <location>
        <begin position="354"/>
        <end position="374"/>
    </location>
</feature>
<dbReference type="InterPro" id="IPR000731">
    <property type="entry name" value="SSD"/>
</dbReference>
<dbReference type="GO" id="GO:0005789">
    <property type="term" value="C:endoplasmic reticulum membrane"/>
    <property type="evidence" value="ECO:0007669"/>
    <property type="project" value="UniProtKB-SubCell"/>
</dbReference>
<evidence type="ECO:0000256" key="6">
    <source>
        <dbReference type="ARBA" id="ARBA00022548"/>
    </source>
</evidence>
<proteinExistence type="inferred from homology"/>
<keyword evidence="12" id="KW-0333">Golgi apparatus</keyword>
<feature type="transmembrane region" description="Helical" evidence="23">
    <location>
        <begin position="39"/>
        <end position="61"/>
    </location>
</feature>
<keyword evidence="10" id="KW-0256">Endoplasmic reticulum</keyword>
<dbReference type="InterPro" id="IPR001680">
    <property type="entry name" value="WD40_rpt"/>
</dbReference>
<dbReference type="PROSITE" id="PS50082">
    <property type="entry name" value="WD_REPEATS_2"/>
    <property type="match status" value="1"/>
</dbReference>
<evidence type="ECO:0000256" key="8">
    <source>
        <dbReference type="ARBA" id="ARBA00022692"/>
    </source>
</evidence>
<dbReference type="PROSITE" id="PS00678">
    <property type="entry name" value="WD_REPEATS_1"/>
    <property type="match status" value="1"/>
</dbReference>
<feature type="region of interest" description="Disordered" evidence="22">
    <location>
        <begin position="999"/>
        <end position="1025"/>
    </location>
</feature>
<dbReference type="Pfam" id="PF12349">
    <property type="entry name" value="Sterol-sensing"/>
    <property type="match status" value="1"/>
</dbReference>
<keyword evidence="19" id="KW-0968">Cytoplasmic vesicle</keyword>
<gene>
    <name evidence="25" type="ORF">NLU13_1681</name>
</gene>
<organism evidence="25 26">
    <name type="scientific">Sarocladium strictum</name>
    <name type="common">Black bundle disease fungus</name>
    <name type="synonym">Acremonium strictum</name>
    <dbReference type="NCBI Taxonomy" id="5046"/>
    <lineage>
        <taxon>Eukaryota</taxon>
        <taxon>Fungi</taxon>
        <taxon>Dikarya</taxon>
        <taxon>Ascomycota</taxon>
        <taxon>Pezizomycotina</taxon>
        <taxon>Sordariomycetes</taxon>
        <taxon>Hypocreomycetidae</taxon>
        <taxon>Hypocreales</taxon>
        <taxon>Sarocladiaceae</taxon>
        <taxon>Sarocladium</taxon>
    </lineage>
</organism>
<keyword evidence="11 23" id="KW-1133">Transmembrane helix</keyword>
<dbReference type="AlphaFoldDB" id="A0AA39GRE8"/>
<accession>A0AA39GRE8</accession>
<keyword evidence="16" id="KW-1207">Sterol metabolism</keyword>
<dbReference type="GO" id="GO:0045540">
    <property type="term" value="P:regulation of cholesterol biosynthetic process"/>
    <property type="evidence" value="ECO:0007669"/>
    <property type="project" value="TreeGrafter"/>
</dbReference>
<dbReference type="EMBL" id="JAPDFR010000001">
    <property type="protein sequence ID" value="KAK0392183.1"/>
    <property type="molecule type" value="Genomic_DNA"/>
</dbReference>
<evidence type="ECO:0000256" key="22">
    <source>
        <dbReference type="SAM" id="MobiDB-lite"/>
    </source>
</evidence>
<evidence type="ECO:0000256" key="11">
    <source>
        <dbReference type="ARBA" id="ARBA00022989"/>
    </source>
</evidence>
<dbReference type="GO" id="GO:0032934">
    <property type="term" value="F:sterol binding"/>
    <property type="evidence" value="ECO:0007669"/>
    <property type="project" value="InterPro"/>
</dbReference>
<feature type="transmembrane region" description="Helical" evidence="23">
    <location>
        <begin position="318"/>
        <end position="342"/>
    </location>
</feature>
<comment type="similarity">
    <text evidence="4">Belongs to the WD repeat SCAP family.</text>
</comment>
<comment type="subcellular location">
    <subcellularLocation>
        <location evidence="2">Cytoplasmic vesicle</location>
        <location evidence="2">COPII-coated vesicle membrane</location>
        <topology evidence="2">Multi-pass membrane protein</topology>
    </subcellularLocation>
    <subcellularLocation>
        <location evidence="1">Endoplasmic reticulum membrane</location>
        <topology evidence="1">Multi-pass membrane protein</topology>
    </subcellularLocation>
    <subcellularLocation>
        <location evidence="3">Golgi apparatus membrane</location>
        <topology evidence="3">Multi-pass membrane protein</topology>
    </subcellularLocation>
</comment>
<evidence type="ECO:0000256" key="12">
    <source>
        <dbReference type="ARBA" id="ARBA00023034"/>
    </source>
</evidence>
<evidence type="ECO:0000256" key="15">
    <source>
        <dbReference type="ARBA" id="ARBA00023136"/>
    </source>
</evidence>
<reference evidence="25" key="1">
    <citation type="submission" date="2022-10" db="EMBL/GenBank/DDBJ databases">
        <title>Determination and structural analysis of whole genome sequence of Sarocladium strictum F4-1.</title>
        <authorList>
            <person name="Hu L."/>
            <person name="Jiang Y."/>
        </authorList>
    </citation>
    <scope>NUCLEOTIDE SEQUENCE</scope>
    <source>
        <strain evidence="25">F4-1</strain>
    </source>
</reference>
<dbReference type="PANTHER" id="PTHR46378">
    <property type="entry name" value="STEROL REGULATORY ELEMENT-BINDING PROTEIN CLEAVAGE-ACTIVATING PROTEIN"/>
    <property type="match status" value="1"/>
</dbReference>
<dbReference type="PANTHER" id="PTHR46378:SF1">
    <property type="entry name" value="STEROL REGULATORY ELEMENT-BINDING PROTEIN CLEAVAGE-ACTIVATING PROTEIN"/>
    <property type="match status" value="1"/>
</dbReference>
<feature type="transmembrane region" description="Helical" evidence="23">
    <location>
        <begin position="386"/>
        <end position="409"/>
    </location>
</feature>
<feature type="domain" description="SSD" evidence="24">
    <location>
        <begin position="287"/>
        <end position="445"/>
    </location>
</feature>
<keyword evidence="26" id="KW-1185">Reference proteome</keyword>
<feature type="transmembrane region" description="Helical" evidence="23">
    <location>
        <begin position="492"/>
        <end position="510"/>
    </location>
</feature>
<dbReference type="GO" id="GO:0032936">
    <property type="term" value="C:SREBP-SCAP complex"/>
    <property type="evidence" value="ECO:0007669"/>
    <property type="project" value="TreeGrafter"/>
</dbReference>
<comment type="caution">
    <text evidence="25">The sequence shown here is derived from an EMBL/GenBank/DDBJ whole genome shotgun (WGS) entry which is preliminary data.</text>
</comment>